<feature type="domain" description="C2H2-type" evidence="7">
    <location>
        <begin position="308"/>
        <end position="336"/>
    </location>
</feature>
<evidence type="ECO:0000313" key="9">
    <source>
        <dbReference type="Proteomes" id="UP000694548"/>
    </source>
</evidence>
<evidence type="ECO:0000256" key="3">
    <source>
        <dbReference type="ARBA" id="ARBA00022771"/>
    </source>
</evidence>
<dbReference type="GO" id="GO:0008270">
    <property type="term" value="F:zinc ion binding"/>
    <property type="evidence" value="ECO:0007669"/>
    <property type="project" value="UniProtKB-KW"/>
</dbReference>
<dbReference type="InterPro" id="IPR050758">
    <property type="entry name" value="Znf_C2H2-type"/>
</dbReference>
<reference evidence="8" key="3">
    <citation type="submission" date="2025-09" db="UniProtKB">
        <authorList>
            <consortium name="Ensembl"/>
        </authorList>
    </citation>
    <scope>IDENTIFICATION</scope>
</reference>
<feature type="domain" description="C2H2-type" evidence="7">
    <location>
        <begin position="337"/>
        <end position="364"/>
    </location>
</feature>
<dbReference type="PROSITE" id="PS00028">
    <property type="entry name" value="ZINC_FINGER_C2H2_1"/>
    <property type="match status" value="4"/>
</dbReference>
<dbReference type="PANTHER" id="PTHR23234">
    <property type="entry name" value="ZNF44 PROTEIN"/>
    <property type="match status" value="1"/>
</dbReference>
<dbReference type="SUPFAM" id="SSF57667">
    <property type="entry name" value="beta-beta-alpha zinc fingers"/>
    <property type="match status" value="3"/>
</dbReference>
<dbReference type="FunFam" id="3.30.160.60:FF:000557">
    <property type="entry name" value="zinc finger and SCAN domain-containing protein 29"/>
    <property type="match status" value="1"/>
</dbReference>
<dbReference type="GeneTree" id="ENSGT00940000161979"/>
<keyword evidence="1" id="KW-0479">Metal-binding</keyword>
<evidence type="ECO:0000256" key="1">
    <source>
        <dbReference type="ARBA" id="ARBA00022723"/>
    </source>
</evidence>
<dbReference type="PANTHER" id="PTHR23234:SF10">
    <property type="entry name" value="RIKEN CDNA 6720489N17 GENE-RELATED"/>
    <property type="match status" value="1"/>
</dbReference>
<dbReference type="InterPro" id="IPR013087">
    <property type="entry name" value="Znf_C2H2_type"/>
</dbReference>
<feature type="compositionally biased region" description="Polar residues" evidence="6">
    <location>
        <begin position="124"/>
        <end position="136"/>
    </location>
</feature>
<dbReference type="Ensembl" id="ENSNFUT00015039224.1">
    <property type="protein sequence ID" value="ENSNFUP00015037569.1"/>
    <property type="gene ID" value="ENSNFUG00015018155.1"/>
</dbReference>
<feature type="domain" description="C2H2-type" evidence="7">
    <location>
        <begin position="280"/>
        <end position="307"/>
    </location>
</feature>
<evidence type="ECO:0000256" key="6">
    <source>
        <dbReference type="SAM" id="MobiDB-lite"/>
    </source>
</evidence>
<keyword evidence="3 5" id="KW-0863">Zinc-finger</keyword>
<reference evidence="8" key="2">
    <citation type="submission" date="2025-08" db="UniProtKB">
        <authorList>
            <consortium name="Ensembl"/>
        </authorList>
    </citation>
    <scope>IDENTIFICATION</scope>
</reference>
<keyword evidence="9" id="KW-1185">Reference proteome</keyword>
<evidence type="ECO:0000256" key="2">
    <source>
        <dbReference type="ARBA" id="ARBA00022737"/>
    </source>
</evidence>
<dbReference type="Pfam" id="PF13912">
    <property type="entry name" value="zf-C2H2_6"/>
    <property type="match status" value="2"/>
</dbReference>
<keyword evidence="4" id="KW-0862">Zinc</keyword>
<dbReference type="InterPro" id="IPR036236">
    <property type="entry name" value="Znf_C2H2_sf"/>
</dbReference>
<name>A0A8C6P2W0_NOTFU</name>
<organism evidence="8 9">
    <name type="scientific">Nothobranchius furzeri</name>
    <name type="common">Turquoise killifish</name>
    <dbReference type="NCBI Taxonomy" id="105023"/>
    <lineage>
        <taxon>Eukaryota</taxon>
        <taxon>Metazoa</taxon>
        <taxon>Chordata</taxon>
        <taxon>Craniata</taxon>
        <taxon>Vertebrata</taxon>
        <taxon>Euteleostomi</taxon>
        <taxon>Actinopterygii</taxon>
        <taxon>Neopterygii</taxon>
        <taxon>Teleostei</taxon>
        <taxon>Neoteleostei</taxon>
        <taxon>Acanthomorphata</taxon>
        <taxon>Ovalentaria</taxon>
        <taxon>Atherinomorphae</taxon>
        <taxon>Cyprinodontiformes</taxon>
        <taxon>Nothobranchiidae</taxon>
        <taxon>Nothobranchius</taxon>
    </lineage>
</organism>
<sequence>MFLCQPCFGTPEFSQQVSWSRETTKTCWIPALQDQDWAPPHYVLHASRIKQGYCQKTSCYYHIVACLTKNRMDCNFTNEKKKHAKRLMYEYLMLLPMVLKKKRCSLASSSSEPAGEVDASVLQENQDSSLTEQSDFSLDPEVPGPSQPCADLDYDGWNLVETGFVKSEIKEEQGDVVEEIQTPKIVVAPRDQKQEERMNDAGEAGLRNDGAEVSGVDGSVKRQPDRHFCHLCGKSFLYAGALMRHTAKHESKTDCGICGLKRQSTKRLIAHLKSFHSTSVFCDICGRIYSHKNSLKTHKIKHTGNKDFVCQECGKSFFLRGQTLLAHKRGHRGEKPYGCVFCGKRFVTSSSLNKHVRFHTGEKPYPCNICGRTFRANGQMTRHRATHLSEKP</sequence>
<dbReference type="FunFam" id="3.30.160.60:FF:002343">
    <property type="entry name" value="Zinc finger protein 33A"/>
    <property type="match status" value="1"/>
</dbReference>
<dbReference type="Gene3D" id="3.30.160.60">
    <property type="entry name" value="Classic Zinc Finger"/>
    <property type="match status" value="5"/>
</dbReference>
<dbReference type="Proteomes" id="UP000694548">
    <property type="component" value="Chromosome sgr03"/>
</dbReference>
<dbReference type="PROSITE" id="PS50157">
    <property type="entry name" value="ZINC_FINGER_C2H2_2"/>
    <property type="match status" value="5"/>
</dbReference>
<feature type="domain" description="C2H2-type" evidence="7">
    <location>
        <begin position="365"/>
        <end position="392"/>
    </location>
</feature>
<accession>A0A8C6P2W0</accession>
<dbReference type="SMART" id="SM00355">
    <property type="entry name" value="ZnF_C2H2"/>
    <property type="match status" value="6"/>
</dbReference>
<proteinExistence type="predicted"/>
<reference evidence="8" key="1">
    <citation type="submission" date="2014-08" db="EMBL/GenBank/DDBJ databases">
        <authorList>
            <person name="Senf B."/>
            <person name="Petzold A."/>
            <person name="Downie B.R."/>
            <person name="Koch P."/>
            <person name="Platzer M."/>
        </authorList>
    </citation>
    <scope>NUCLEOTIDE SEQUENCE [LARGE SCALE GENOMIC DNA]</scope>
    <source>
        <strain evidence="8">GRZ</strain>
    </source>
</reference>
<protein>
    <recommendedName>
        <fullName evidence="7">C2H2-type domain-containing protein</fullName>
    </recommendedName>
</protein>
<dbReference type="Pfam" id="PF00096">
    <property type="entry name" value="zf-C2H2"/>
    <property type="match status" value="3"/>
</dbReference>
<feature type="domain" description="C2H2-type" evidence="7">
    <location>
        <begin position="227"/>
        <end position="254"/>
    </location>
</feature>
<evidence type="ECO:0000313" key="8">
    <source>
        <dbReference type="Ensembl" id="ENSNFUP00015037569.1"/>
    </source>
</evidence>
<evidence type="ECO:0000256" key="4">
    <source>
        <dbReference type="ARBA" id="ARBA00022833"/>
    </source>
</evidence>
<dbReference type="AlphaFoldDB" id="A0A8C6P2W0"/>
<keyword evidence="2" id="KW-0677">Repeat</keyword>
<evidence type="ECO:0000256" key="5">
    <source>
        <dbReference type="PROSITE-ProRule" id="PRU00042"/>
    </source>
</evidence>
<feature type="region of interest" description="Disordered" evidence="6">
    <location>
        <begin position="124"/>
        <end position="143"/>
    </location>
</feature>
<evidence type="ECO:0000259" key="7">
    <source>
        <dbReference type="PROSITE" id="PS50157"/>
    </source>
</evidence>